<gene>
    <name evidence="1" type="ORF">g.10817</name>
</gene>
<proteinExistence type="predicted"/>
<organism evidence="1">
    <name type="scientific">Cuerna arida</name>
    <dbReference type="NCBI Taxonomy" id="1464854"/>
    <lineage>
        <taxon>Eukaryota</taxon>
        <taxon>Metazoa</taxon>
        <taxon>Ecdysozoa</taxon>
        <taxon>Arthropoda</taxon>
        <taxon>Hexapoda</taxon>
        <taxon>Insecta</taxon>
        <taxon>Pterygota</taxon>
        <taxon>Neoptera</taxon>
        <taxon>Paraneoptera</taxon>
        <taxon>Hemiptera</taxon>
        <taxon>Auchenorrhyncha</taxon>
        <taxon>Membracoidea</taxon>
        <taxon>Cicadellidae</taxon>
        <taxon>Cicadellinae</taxon>
        <taxon>Proconiini</taxon>
        <taxon>Cuerna</taxon>
    </lineage>
</organism>
<dbReference type="EMBL" id="GECZ01004076">
    <property type="protein sequence ID" value="JAS65693.1"/>
    <property type="molecule type" value="Transcribed_RNA"/>
</dbReference>
<reference evidence="1" key="1">
    <citation type="submission" date="2015-11" db="EMBL/GenBank/DDBJ databases">
        <title>De novo transcriptome assembly of four potential Pierce s Disease insect vectors from Arizona vineyards.</title>
        <authorList>
            <person name="Tassone E.E."/>
        </authorList>
    </citation>
    <scope>NUCLEOTIDE SEQUENCE</scope>
</reference>
<evidence type="ECO:0008006" key="2">
    <source>
        <dbReference type="Google" id="ProtNLM"/>
    </source>
</evidence>
<protein>
    <recommendedName>
        <fullName evidence="2">Retrotransposon gag domain-containing protein</fullName>
    </recommendedName>
</protein>
<accession>A0A1B6GTL6</accession>
<dbReference type="AlphaFoldDB" id="A0A1B6GTL6"/>
<sequence>EKCKNATTIEEIKVALTERFGDSLPDRYYFEQLANIRQNKGETIEQFSDRVKRVSDKTLRTTNNEEVNRVLREEADRRTMEAFVRGLYGEIGRQTRIKFPKNFREAVTTAIAINNLEKRPIPFEEKPRKVFGNNVTGKCYSCGKIG</sequence>
<evidence type="ECO:0000313" key="1">
    <source>
        <dbReference type="EMBL" id="JAS65693.1"/>
    </source>
</evidence>
<feature type="non-terminal residue" evidence="1">
    <location>
        <position position="1"/>
    </location>
</feature>
<feature type="non-terminal residue" evidence="1">
    <location>
        <position position="146"/>
    </location>
</feature>
<name>A0A1B6GTL6_9HEMI</name>